<evidence type="ECO:0000256" key="5">
    <source>
        <dbReference type="ARBA" id="ARBA00022490"/>
    </source>
</evidence>
<dbReference type="InterPro" id="IPR000794">
    <property type="entry name" value="Beta-ketoacyl_synthase"/>
</dbReference>
<evidence type="ECO:0000256" key="8">
    <source>
        <dbReference type="ARBA" id="ARBA00039450"/>
    </source>
</evidence>
<dbReference type="Pfam" id="PF00109">
    <property type="entry name" value="ketoacyl-synt"/>
    <property type="match status" value="1"/>
</dbReference>
<dbReference type="STRING" id="1385699.A7A78_00390"/>
<evidence type="ECO:0000313" key="15">
    <source>
        <dbReference type="EMBL" id="OAD92411.1"/>
    </source>
</evidence>
<protein>
    <recommendedName>
        <fullName evidence="8">3-oxoacyl-[acyl-carrier-protein] synthase 1</fullName>
        <ecNumber evidence="4">2.3.1.41</ecNumber>
    </recommendedName>
    <alternativeName>
        <fullName evidence="9">3-oxoacyl-[acyl-carrier-protein] synthase I</fullName>
    </alternativeName>
    <alternativeName>
        <fullName evidence="10">Beta-ketoacyl-ACP synthase I</fullName>
    </alternativeName>
</protein>
<sequence>MKKRVVITGLGVVSPNGVGVSEFTEAIKSGKSGIRFFPELRDLNFSCQLGGMPFVSEEKKREYLSELQLRNFNSSGILYGIIAGMDALKDAQLQPAKNDEEPLWDLGIIFGSGTSGVEKFREAIYKIDDKNVRRLGSNSVAQTMTSGVSAYLGGLIGAGNMVTANSSACATGTEALLMGYDQIANGKATYMLCGSTSDSGPYIWGGFDAMKVSTYKYNDSPKEVAGPMSAEANGFVPGSGAGAYLLESLESAQKRNATIYAEILGGAVNNGGQRGGGSMTAPNGVAIQKCIKNALQNANISASEIDYINGHLTATLKDPDEIENWSLALDRKGADFPYINSLKGMVGHCLAASGSIEIVSAILQLHQGFIFPNVYCEPVHPKIASTISLEKISMKLLKTPLQTIAKASFGFGDVNACVIFKKI</sequence>
<reference evidence="15 16" key="1">
    <citation type="submission" date="2016-05" db="EMBL/GenBank/DDBJ databases">
        <title>Genome sequencing of Vitellibacter soesokkakensis RSSK-12.</title>
        <authorList>
            <person name="Thevarajoo S."/>
            <person name="Selvaratnam C."/>
            <person name="Goh K.M."/>
            <person name="Chan K.-G."/>
            <person name="Chong C.S."/>
        </authorList>
    </citation>
    <scope>NUCLEOTIDE SEQUENCE [LARGE SCALE GENOMIC DNA]</scope>
    <source>
        <strain evidence="15 16">RSSK-12</strain>
    </source>
</reference>
<comment type="similarity">
    <text evidence="2 13">Belongs to the thiolase-like superfamily. Beta-ketoacyl-ACP synthases family.</text>
</comment>
<gene>
    <name evidence="15" type="ORF">A7A78_00390</name>
</gene>
<dbReference type="OrthoDB" id="9808669at2"/>
<dbReference type="PANTHER" id="PTHR11712:SF306">
    <property type="entry name" value="3-OXOACYL-[ACYL-CARRIER-PROTEIN] SYNTHASE 1"/>
    <property type="match status" value="1"/>
</dbReference>
<evidence type="ECO:0000256" key="1">
    <source>
        <dbReference type="ARBA" id="ARBA00004496"/>
    </source>
</evidence>
<evidence type="ECO:0000256" key="13">
    <source>
        <dbReference type="RuleBase" id="RU003694"/>
    </source>
</evidence>
<keyword evidence="7" id="KW-0012">Acyltransferase</keyword>
<dbReference type="GO" id="GO:0005829">
    <property type="term" value="C:cytosol"/>
    <property type="evidence" value="ECO:0007669"/>
    <property type="project" value="TreeGrafter"/>
</dbReference>
<feature type="domain" description="Ketosynthase family 3 (KS3)" evidence="14">
    <location>
        <begin position="2"/>
        <end position="422"/>
    </location>
</feature>
<comment type="subunit">
    <text evidence="3">Homodimer.</text>
</comment>
<proteinExistence type="inferred from homology"/>
<dbReference type="InterPro" id="IPR014030">
    <property type="entry name" value="Ketoacyl_synth_N"/>
</dbReference>
<dbReference type="Gene3D" id="3.40.47.10">
    <property type="match status" value="1"/>
</dbReference>
<evidence type="ECO:0000256" key="12">
    <source>
        <dbReference type="ARBA" id="ARBA00048506"/>
    </source>
</evidence>
<evidence type="ECO:0000256" key="10">
    <source>
        <dbReference type="ARBA" id="ARBA00042143"/>
    </source>
</evidence>
<dbReference type="InterPro" id="IPR016039">
    <property type="entry name" value="Thiolase-like"/>
</dbReference>
<evidence type="ECO:0000256" key="3">
    <source>
        <dbReference type="ARBA" id="ARBA00011738"/>
    </source>
</evidence>
<dbReference type="Pfam" id="PF02801">
    <property type="entry name" value="Ketoacyl-synt_C"/>
    <property type="match status" value="1"/>
</dbReference>
<keyword evidence="6 13" id="KW-0808">Transferase</keyword>
<keyword evidence="16" id="KW-1185">Reference proteome</keyword>
<dbReference type="EC" id="2.3.1.41" evidence="4"/>
<evidence type="ECO:0000256" key="4">
    <source>
        <dbReference type="ARBA" id="ARBA00013191"/>
    </source>
</evidence>
<evidence type="ECO:0000259" key="14">
    <source>
        <dbReference type="PROSITE" id="PS52004"/>
    </source>
</evidence>
<evidence type="ECO:0000313" key="16">
    <source>
        <dbReference type="Proteomes" id="UP000077552"/>
    </source>
</evidence>
<evidence type="ECO:0000256" key="2">
    <source>
        <dbReference type="ARBA" id="ARBA00008467"/>
    </source>
</evidence>
<comment type="catalytic activity">
    <reaction evidence="12">
        <text>a fatty acyl-[ACP] + malonyl-[ACP] + H(+) = a 3-oxoacyl-[ACP] + holo-[ACP] + CO2</text>
        <dbReference type="Rhea" id="RHEA:22836"/>
        <dbReference type="Rhea" id="RHEA-COMP:9623"/>
        <dbReference type="Rhea" id="RHEA-COMP:9685"/>
        <dbReference type="Rhea" id="RHEA-COMP:9916"/>
        <dbReference type="Rhea" id="RHEA-COMP:14125"/>
        <dbReference type="ChEBI" id="CHEBI:15378"/>
        <dbReference type="ChEBI" id="CHEBI:16526"/>
        <dbReference type="ChEBI" id="CHEBI:64479"/>
        <dbReference type="ChEBI" id="CHEBI:78449"/>
        <dbReference type="ChEBI" id="CHEBI:78776"/>
        <dbReference type="ChEBI" id="CHEBI:138651"/>
        <dbReference type="EC" id="2.3.1.41"/>
    </reaction>
    <physiologicalReaction direction="left-to-right" evidence="12">
        <dbReference type="Rhea" id="RHEA:22837"/>
    </physiologicalReaction>
</comment>
<comment type="subcellular location">
    <subcellularLocation>
        <location evidence="1">Cytoplasm</location>
    </subcellularLocation>
</comment>
<accession>A0A1A9LI66</accession>
<dbReference type="SUPFAM" id="SSF53901">
    <property type="entry name" value="Thiolase-like"/>
    <property type="match status" value="1"/>
</dbReference>
<dbReference type="Proteomes" id="UP000077552">
    <property type="component" value="Unassembled WGS sequence"/>
</dbReference>
<dbReference type="PROSITE" id="PS52004">
    <property type="entry name" value="KS3_2"/>
    <property type="match status" value="1"/>
</dbReference>
<dbReference type="EMBL" id="LXIE01000001">
    <property type="protein sequence ID" value="OAD92411.1"/>
    <property type="molecule type" value="Genomic_DNA"/>
</dbReference>
<evidence type="ECO:0000256" key="9">
    <source>
        <dbReference type="ARBA" id="ARBA00041620"/>
    </source>
</evidence>
<dbReference type="InterPro" id="IPR014031">
    <property type="entry name" value="Ketoacyl_synth_C"/>
</dbReference>
<keyword evidence="5" id="KW-0963">Cytoplasm</keyword>
<evidence type="ECO:0000256" key="6">
    <source>
        <dbReference type="ARBA" id="ARBA00022679"/>
    </source>
</evidence>
<dbReference type="AlphaFoldDB" id="A0A1A9LI66"/>
<evidence type="ECO:0000256" key="7">
    <source>
        <dbReference type="ARBA" id="ARBA00023315"/>
    </source>
</evidence>
<dbReference type="InterPro" id="IPR020841">
    <property type="entry name" value="PKS_Beta-ketoAc_synthase_dom"/>
</dbReference>
<comment type="caution">
    <text evidence="15">The sequence shown here is derived from an EMBL/GenBank/DDBJ whole genome shotgun (WGS) entry which is preliminary data.</text>
</comment>
<dbReference type="SMART" id="SM00825">
    <property type="entry name" value="PKS_KS"/>
    <property type="match status" value="1"/>
</dbReference>
<dbReference type="CDD" id="cd00834">
    <property type="entry name" value="KAS_I_II"/>
    <property type="match status" value="1"/>
</dbReference>
<evidence type="ECO:0000256" key="11">
    <source>
        <dbReference type="ARBA" id="ARBA00048121"/>
    </source>
</evidence>
<name>A0A1A9LI66_9FLAO</name>
<dbReference type="GO" id="GO:0004315">
    <property type="term" value="F:3-oxoacyl-[acyl-carrier-protein] synthase activity"/>
    <property type="evidence" value="ECO:0007669"/>
    <property type="project" value="UniProtKB-EC"/>
</dbReference>
<dbReference type="RefSeq" id="WP_068760145.1">
    <property type="nucleotide sequence ID" value="NZ_LXIE01000001.1"/>
</dbReference>
<organism evidence="15 16">
    <name type="scientific">Aequorivita soesokkakensis</name>
    <dbReference type="NCBI Taxonomy" id="1385699"/>
    <lineage>
        <taxon>Bacteria</taxon>
        <taxon>Pseudomonadati</taxon>
        <taxon>Bacteroidota</taxon>
        <taxon>Flavobacteriia</taxon>
        <taxon>Flavobacteriales</taxon>
        <taxon>Flavobacteriaceae</taxon>
        <taxon>Aequorivita</taxon>
    </lineage>
</organism>
<dbReference type="PANTHER" id="PTHR11712">
    <property type="entry name" value="POLYKETIDE SYNTHASE-RELATED"/>
    <property type="match status" value="1"/>
</dbReference>
<dbReference type="GO" id="GO:0006633">
    <property type="term" value="P:fatty acid biosynthetic process"/>
    <property type="evidence" value="ECO:0007669"/>
    <property type="project" value="TreeGrafter"/>
</dbReference>
<comment type="catalytic activity">
    <reaction evidence="11">
        <text>(3Z)-decenoyl-[ACP] + malonyl-[ACP] + H(+) = 3-oxo-(5Z)-dodecenoyl-[ACP] + holo-[ACP] + CO2</text>
        <dbReference type="Rhea" id="RHEA:54940"/>
        <dbReference type="Rhea" id="RHEA-COMP:9623"/>
        <dbReference type="Rhea" id="RHEA-COMP:9685"/>
        <dbReference type="Rhea" id="RHEA-COMP:9927"/>
        <dbReference type="Rhea" id="RHEA-COMP:14042"/>
        <dbReference type="ChEBI" id="CHEBI:15378"/>
        <dbReference type="ChEBI" id="CHEBI:16526"/>
        <dbReference type="ChEBI" id="CHEBI:64479"/>
        <dbReference type="ChEBI" id="CHEBI:78449"/>
        <dbReference type="ChEBI" id="CHEBI:78798"/>
        <dbReference type="ChEBI" id="CHEBI:138410"/>
    </reaction>
    <physiologicalReaction direction="left-to-right" evidence="11">
        <dbReference type="Rhea" id="RHEA:54941"/>
    </physiologicalReaction>
</comment>